<reference evidence="1" key="1">
    <citation type="submission" date="2021-03" db="EMBL/GenBank/DDBJ databases">
        <title>A new species, PO-11, isolated from a karst cave deposit.</title>
        <authorList>
            <person name="Zhaoxiaoyong W."/>
        </authorList>
    </citation>
    <scope>NUCLEOTIDE SEQUENCE</scope>
    <source>
        <strain evidence="1">PO-11</strain>
    </source>
</reference>
<organism evidence="1 2">
    <name type="scientific">Arthrobacter cavernae</name>
    <dbReference type="NCBI Taxonomy" id="2817681"/>
    <lineage>
        <taxon>Bacteria</taxon>
        <taxon>Bacillati</taxon>
        <taxon>Actinomycetota</taxon>
        <taxon>Actinomycetes</taxon>
        <taxon>Micrococcales</taxon>
        <taxon>Micrococcaceae</taxon>
        <taxon>Arthrobacter</taxon>
    </lineage>
</organism>
<comment type="caution">
    <text evidence="1">The sequence shown here is derived from an EMBL/GenBank/DDBJ whole genome shotgun (WGS) entry which is preliminary data.</text>
</comment>
<protein>
    <submittedName>
        <fullName evidence="1">DUF2188 domain-containing protein</fullName>
    </submittedName>
</protein>
<accession>A0A939KQC5</accession>
<dbReference type="AlphaFoldDB" id="A0A939KQC5"/>
<sequence>MSTAPGEQKAVKPHVFHVKPVIGEEDKRWDLHRVRTAKHEHFRTVQEAVAAAHEEAGTHSAHIVIHAFDGHAYREYDLH</sequence>
<evidence type="ECO:0000313" key="1">
    <source>
        <dbReference type="EMBL" id="MBO1269970.1"/>
    </source>
</evidence>
<name>A0A939KQC5_9MICC</name>
<gene>
    <name evidence="1" type="ORF">J1902_18760</name>
</gene>
<keyword evidence="2" id="KW-1185">Reference proteome</keyword>
<dbReference type="RefSeq" id="WP_207617887.1">
    <property type="nucleotide sequence ID" value="NZ_JAFNLL010000084.1"/>
</dbReference>
<dbReference type="EMBL" id="JAFNLL010000084">
    <property type="protein sequence ID" value="MBO1269970.1"/>
    <property type="molecule type" value="Genomic_DNA"/>
</dbReference>
<dbReference type="Proteomes" id="UP000664164">
    <property type="component" value="Unassembled WGS sequence"/>
</dbReference>
<proteinExistence type="predicted"/>
<evidence type="ECO:0000313" key="2">
    <source>
        <dbReference type="Proteomes" id="UP000664164"/>
    </source>
</evidence>